<dbReference type="Gene3D" id="3.30.450.40">
    <property type="match status" value="1"/>
</dbReference>
<dbReference type="PANTHER" id="PTHR45138:SF9">
    <property type="entry name" value="DIGUANYLATE CYCLASE DGCM-RELATED"/>
    <property type="match status" value="1"/>
</dbReference>
<evidence type="ECO:0000259" key="1">
    <source>
        <dbReference type="PROSITE" id="PS50887"/>
    </source>
</evidence>
<dbReference type="CDD" id="cd01949">
    <property type="entry name" value="GGDEF"/>
    <property type="match status" value="1"/>
</dbReference>
<dbReference type="Proteomes" id="UP000199322">
    <property type="component" value="Unassembled WGS sequence"/>
</dbReference>
<feature type="domain" description="GGDEF" evidence="1">
    <location>
        <begin position="341"/>
        <end position="457"/>
    </location>
</feature>
<dbReference type="GO" id="GO:1902201">
    <property type="term" value="P:negative regulation of bacterial-type flagellum-dependent cell motility"/>
    <property type="evidence" value="ECO:0007669"/>
    <property type="project" value="TreeGrafter"/>
</dbReference>
<accession>A0A1G6MNW8</accession>
<name>A0A1G6MNW8_9BACT</name>
<dbReference type="RefSeq" id="WP_091403890.1">
    <property type="nucleotide sequence ID" value="NZ_FMYV01000005.1"/>
</dbReference>
<dbReference type="InterPro" id="IPR000160">
    <property type="entry name" value="GGDEF_dom"/>
</dbReference>
<dbReference type="SMART" id="SM00267">
    <property type="entry name" value="GGDEF"/>
    <property type="match status" value="1"/>
</dbReference>
<dbReference type="Pfam" id="PF00990">
    <property type="entry name" value="GGDEF"/>
    <property type="match status" value="1"/>
</dbReference>
<dbReference type="PROSITE" id="PS50887">
    <property type="entry name" value="GGDEF"/>
    <property type="match status" value="1"/>
</dbReference>
<dbReference type="STRING" id="28234.SAMN04488588_1328"/>
<dbReference type="SUPFAM" id="SSF55781">
    <property type="entry name" value="GAF domain-like"/>
    <property type="match status" value="1"/>
</dbReference>
<proteinExistence type="predicted"/>
<dbReference type="GO" id="GO:0043709">
    <property type="term" value="P:cell adhesion involved in single-species biofilm formation"/>
    <property type="evidence" value="ECO:0007669"/>
    <property type="project" value="TreeGrafter"/>
</dbReference>
<evidence type="ECO:0000313" key="2">
    <source>
        <dbReference type="EMBL" id="SDC57229.1"/>
    </source>
</evidence>
<dbReference type="InterPro" id="IPR029787">
    <property type="entry name" value="Nucleotide_cyclase"/>
</dbReference>
<dbReference type="PANTHER" id="PTHR45138">
    <property type="entry name" value="REGULATORY COMPONENTS OF SENSORY TRANSDUCTION SYSTEM"/>
    <property type="match status" value="1"/>
</dbReference>
<reference evidence="2 3" key="1">
    <citation type="submission" date="2016-10" db="EMBL/GenBank/DDBJ databases">
        <authorList>
            <person name="de Groot N.N."/>
        </authorList>
    </citation>
    <scope>NUCLEOTIDE SEQUENCE [LARGE SCALE GENOMIC DNA]</scope>
    <source>
        <strain evidence="2 3">WG14</strain>
    </source>
</reference>
<gene>
    <name evidence="2" type="ORF">SAMN04488588_1328</name>
</gene>
<dbReference type="InterPro" id="IPR043128">
    <property type="entry name" value="Rev_trsase/Diguanyl_cyclase"/>
</dbReference>
<protein>
    <submittedName>
        <fullName evidence="2">Diguanylate cyclase (GGDEF) domain-containing protein</fullName>
    </submittedName>
</protein>
<dbReference type="EMBL" id="FMYV01000005">
    <property type="protein sequence ID" value="SDC57229.1"/>
    <property type="molecule type" value="Genomic_DNA"/>
</dbReference>
<dbReference type="NCBIfam" id="TIGR00254">
    <property type="entry name" value="GGDEF"/>
    <property type="match status" value="1"/>
</dbReference>
<dbReference type="AlphaFoldDB" id="A0A1G6MNW8"/>
<sequence length="457" mass="53413">MTNEEIGVIFQNIMQSKNVGLLVLKNDKVRHINKNFKNYLNTLGIEASYKTLLDINENYNQDFQIYKKYSFLENLLEKYKKFNSNDNEDRTHHTMALSKSNLELFYTGFVHNGEKYNVFTLKPLHKNLKLMNNKFFELLKNISKLSTEILSNSNFKSYDVFNQIFSILEKEMMLDAFIISLEDDDFMYINFGKIKAHDLSDLYLPKYSLTGYVSTQKQSIYIKNSLEIDMQEGFKIFHASKPEVYSVFGIPFDVGNGLKGAILFERKGYDSFLKPEIKILEELSYTILSILKFAKLYEDLNNEKEKIYDLAIKDKLTNAYNRVFLGEYLENALEKAKRYGEKYVLIFVDIDGFKSINDKHGHNYGDTCLVFFAETIFNCIRNSDILARYGGDEFLIVLNETSLSEAKKIIDRINIKLQNSLFKLSISYGLLELDKNLTIEENLNIVDNLMYKMKYKK</sequence>
<dbReference type="GO" id="GO:0052621">
    <property type="term" value="F:diguanylate cyclase activity"/>
    <property type="evidence" value="ECO:0007669"/>
    <property type="project" value="TreeGrafter"/>
</dbReference>
<dbReference type="InterPro" id="IPR050469">
    <property type="entry name" value="Diguanylate_Cyclase"/>
</dbReference>
<dbReference type="InterPro" id="IPR029016">
    <property type="entry name" value="GAF-like_dom_sf"/>
</dbReference>
<organism evidence="2 3">
    <name type="scientific">Geotoga petraea</name>
    <dbReference type="NCBI Taxonomy" id="28234"/>
    <lineage>
        <taxon>Bacteria</taxon>
        <taxon>Thermotogati</taxon>
        <taxon>Thermotogota</taxon>
        <taxon>Thermotogae</taxon>
        <taxon>Petrotogales</taxon>
        <taxon>Petrotogaceae</taxon>
        <taxon>Geotoga</taxon>
    </lineage>
</organism>
<keyword evidence="3" id="KW-1185">Reference proteome</keyword>
<evidence type="ECO:0000313" key="3">
    <source>
        <dbReference type="Proteomes" id="UP000199322"/>
    </source>
</evidence>
<dbReference type="Gene3D" id="3.30.70.270">
    <property type="match status" value="1"/>
</dbReference>
<dbReference type="SUPFAM" id="SSF55073">
    <property type="entry name" value="Nucleotide cyclase"/>
    <property type="match status" value="1"/>
</dbReference>
<dbReference type="GO" id="GO:0005886">
    <property type="term" value="C:plasma membrane"/>
    <property type="evidence" value="ECO:0007669"/>
    <property type="project" value="TreeGrafter"/>
</dbReference>